<dbReference type="SUPFAM" id="SSF51735">
    <property type="entry name" value="NAD(P)-binding Rossmann-fold domains"/>
    <property type="match status" value="1"/>
</dbReference>
<comment type="caution">
    <text evidence="4">The sequence shown here is derived from an EMBL/GenBank/DDBJ whole genome shotgun (WGS) entry which is preliminary data.</text>
</comment>
<evidence type="ECO:0000256" key="2">
    <source>
        <dbReference type="ARBA" id="ARBA00023002"/>
    </source>
</evidence>
<reference evidence="4 5" key="1">
    <citation type="submission" date="2016-12" db="EMBL/GenBank/DDBJ databases">
        <title>Diversity of luminous bacteria.</title>
        <authorList>
            <person name="Yoshizawa S."/>
            <person name="Kogure K."/>
        </authorList>
    </citation>
    <scope>NUCLEOTIDE SEQUENCE [LARGE SCALE GENOMIC DNA]</scope>
    <source>
        <strain evidence="4 5">LC1-200</strain>
    </source>
</reference>
<gene>
    <name evidence="4" type="ORF">BTO08_19955</name>
</gene>
<evidence type="ECO:0000256" key="1">
    <source>
        <dbReference type="ARBA" id="ARBA00006484"/>
    </source>
</evidence>
<proteinExistence type="inferred from homology"/>
<dbReference type="PRINTS" id="PR00080">
    <property type="entry name" value="SDRFAMILY"/>
</dbReference>
<evidence type="ECO:0000313" key="4">
    <source>
        <dbReference type="EMBL" id="PQJ62505.1"/>
    </source>
</evidence>
<evidence type="ECO:0000256" key="3">
    <source>
        <dbReference type="RuleBase" id="RU000363"/>
    </source>
</evidence>
<dbReference type="Proteomes" id="UP000238730">
    <property type="component" value="Unassembled WGS sequence"/>
</dbReference>
<dbReference type="InterPro" id="IPR002347">
    <property type="entry name" value="SDR_fam"/>
</dbReference>
<dbReference type="Gene3D" id="3.40.50.720">
    <property type="entry name" value="NAD(P)-binding Rossmann-like Domain"/>
    <property type="match status" value="1"/>
</dbReference>
<dbReference type="CDD" id="cd05374">
    <property type="entry name" value="17beta-HSD-like_SDR_c"/>
    <property type="match status" value="1"/>
</dbReference>
<dbReference type="PROSITE" id="PS00061">
    <property type="entry name" value="ADH_SHORT"/>
    <property type="match status" value="1"/>
</dbReference>
<dbReference type="PRINTS" id="PR00081">
    <property type="entry name" value="GDHRDH"/>
</dbReference>
<dbReference type="OrthoDB" id="9775296at2"/>
<comment type="similarity">
    <text evidence="1 3">Belongs to the short-chain dehydrogenases/reductases (SDR) family.</text>
</comment>
<dbReference type="PANTHER" id="PTHR43976">
    <property type="entry name" value="SHORT CHAIN DEHYDROGENASE"/>
    <property type="match status" value="1"/>
</dbReference>
<dbReference type="EMBL" id="MSCJ01000003">
    <property type="protein sequence ID" value="PQJ62505.1"/>
    <property type="molecule type" value="Genomic_DNA"/>
</dbReference>
<dbReference type="RefSeq" id="WP_105062311.1">
    <property type="nucleotide sequence ID" value="NZ_MSCJ01000003.1"/>
</dbReference>
<dbReference type="PANTHER" id="PTHR43976:SF16">
    <property type="entry name" value="SHORT-CHAIN DEHYDROGENASE_REDUCTASE FAMILY PROTEIN"/>
    <property type="match status" value="1"/>
</dbReference>
<keyword evidence="2" id="KW-0560">Oxidoreductase</keyword>
<accession>A0A2S7VKP6</accession>
<dbReference type="AlphaFoldDB" id="A0A2S7VKP6"/>
<name>A0A2S7VKP6_PHOAN</name>
<evidence type="ECO:0000313" key="5">
    <source>
        <dbReference type="Proteomes" id="UP000238730"/>
    </source>
</evidence>
<dbReference type="InterPro" id="IPR051911">
    <property type="entry name" value="SDR_oxidoreductase"/>
</dbReference>
<protein>
    <submittedName>
        <fullName evidence="4">Short-chain dehydrogenase/reductase</fullName>
    </submittedName>
</protein>
<dbReference type="InterPro" id="IPR036291">
    <property type="entry name" value="NAD(P)-bd_dom_sf"/>
</dbReference>
<dbReference type="GO" id="GO:0016491">
    <property type="term" value="F:oxidoreductase activity"/>
    <property type="evidence" value="ECO:0007669"/>
    <property type="project" value="UniProtKB-KW"/>
</dbReference>
<dbReference type="InterPro" id="IPR020904">
    <property type="entry name" value="Sc_DH/Rdtase_CS"/>
</dbReference>
<organism evidence="4 5">
    <name type="scientific">Photobacterium angustum</name>
    <dbReference type="NCBI Taxonomy" id="661"/>
    <lineage>
        <taxon>Bacteria</taxon>
        <taxon>Pseudomonadati</taxon>
        <taxon>Pseudomonadota</taxon>
        <taxon>Gammaproteobacteria</taxon>
        <taxon>Vibrionales</taxon>
        <taxon>Vibrionaceae</taxon>
        <taxon>Photobacterium</taxon>
    </lineage>
</organism>
<dbReference type="Pfam" id="PF00106">
    <property type="entry name" value="adh_short"/>
    <property type="match status" value="1"/>
</dbReference>
<sequence>MNKKTVFITGSNSGMGLSTAKLFAAKGYKVYGGVRNAETGEALKNNFTANDLTITPVICDVTNTNSVNSAIESIVKDSGKIDILINNAGYGLVSSVEEGTDEELILQYNVNVFGVFRTCRAVIPFMREAESGMIINVGSFLGKMGLPLLTHYNSSKYAVEGITDSLRYELSPFGIKVHTIAPGLFKTGFVKNGLKANTKTTSEDTPYAAQANNLLPQVVDMINNGPSPDLVADAILSVAEGKITDARVPVGEDSVYFSDTLNKQNQEEFETTVKNALSL</sequence>